<feature type="domain" description="C2H2-type" evidence="9">
    <location>
        <begin position="355"/>
        <end position="382"/>
    </location>
</feature>
<dbReference type="EMBL" id="JAINUF010000007">
    <property type="protein sequence ID" value="KAJ8354912.1"/>
    <property type="molecule type" value="Genomic_DNA"/>
</dbReference>
<gene>
    <name evidence="10" type="ORF">SKAU_G00224790</name>
</gene>
<dbReference type="Pfam" id="PF00096">
    <property type="entry name" value="zf-C2H2"/>
    <property type="match status" value="3"/>
</dbReference>
<dbReference type="PANTHER" id="PTHR16515">
    <property type="entry name" value="PR DOMAIN ZINC FINGER PROTEIN"/>
    <property type="match status" value="1"/>
</dbReference>
<keyword evidence="2" id="KW-0479">Metal-binding</keyword>
<dbReference type="SMART" id="SM00355">
    <property type="entry name" value="ZnF_C2H2"/>
    <property type="match status" value="4"/>
</dbReference>
<evidence type="ECO:0000313" key="10">
    <source>
        <dbReference type="EMBL" id="KAJ8354912.1"/>
    </source>
</evidence>
<feature type="domain" description="C2H2-type" evidence="9">
    <location>
        <begin position="327"/>
        <end position="354"/>
    </location>
</feature>
<evidence type="ECO:0000256" key="3">
    <source>
        <dbReference type="ARBA" id="ARBA00022737"/>
    </source>
</evidence>
<keyword evidence="11" id="KW-1185">Reference proteome</keyword>
<feature type="compositionally biased region" description="Polar residues" evidence="8">
    <location>
        <begin position="129"/>
        <end position="139"/>
    </location>
</feature>
<feature type="region of interest" description="Disordered" evidence="8">
    <location>
        <begin position="112"/>
        <end position="142"/>
    </location>
</feature>
<dbReference type="FunFam" id="3.30.160.60:FF:000512">
    <property type="entry name" value="zinc finger protein 197 isoform X1"/>
    <property type="match status" value="1"/>
</dbReference>
<evidence type="ECO:0000256" key="2">
    <source>
        <dbReference type="ARBA" id="ARBA00022723"/>
    </source>
</evidence>
<dbReference type="PANTHER" id="PTHR16515:SF60">
    <property type="entry name" value="ZINC FINGER PROTEIN 436"/>
    <property type="match status" value="1"/>
</dbReference>
<dbReference type="InterPro" id="IPR013087">
    <property type="entry name" value="Znf_C2H2_type"/>
</dbReference>
<dbReference type="SUPFAM" id="SSF57667">
    <property type="entry name" value="beta-beta-alpha zinc fingers"/>
    <property type="match status" value="2"/>
</dbReference>
<evidence type="ECO:0000256" key="5">
    <source>
        <dbReference type="ARBA" id="ARBA00022833"/>
    </source>
</evidence>
<dbReference type="InterPro" id="IPR050331">
    <property type="entry name" value="Zinc_finger"/>
</dbReference>
<accession>A0A9Q1FBP7</accession>
<feature type="domain" description="C2H2-type" evidence="9">
    <location>
        <begin position="383"/>
        <end position="411"/>
    </location>
</feature>
<comment type="caution">
    <text evidence="10">The sequence shown here is derived from an EMBL/GenBank/DDBJ whole genome shotgun (WGS) entry which is preliminary data.</text>
</comment>
<dbReference type="Proteomes" id="UP001152622">
    <property type="component" value="Chromosome 7"/>
</dbReference>
<name>A0A9Q1FBP7_SYNKA</name>
<evidence type="ECO:0000256" key="1">
    <source>
        <dbReference type="ARBA" id="ARBA00004123"/>
    </source>
</evidence>
<dbReference type="PROSITE" id="PS00028">
    <property type="entry name" value="ZINC_FINGER_C2H2_1"/>
    <property type="match status" value="4"/>
</dbReference>
<protein>
    <recommendedName>
        <fullName evidence="9">C2H2-type domain-containing protein</fullName>
    </recommendedName>
</protein>
<dbReference type="GO" id="GO:0008270">
    <property type="term" value="F:zinc ion binding"/>
    <property type="evidence" value="ECO:0007669"/>
    <property type="project" value="UniProtKB-KW"/>
</dbReference>
<feature type="region of interest" description="Disordered" evidence="8">
    <location>
        <begin position="1"/>
        <end position="20"/>
    </location>
</feature>
<dbReference type="Pfam" id="PF13894">
    <property type="entry name" value="zf-C2H2_4"/>
    <property type="match status" value="1"/>
</dbReference>
<dbReference type="InterPro" id="IPR036236">
    <property type="entry name" value="Znf_C2H2_sf"/>
</dbReference>
<keyword evidence="6" id="KW-0539">Nucleus</keyword>
<dbReference type="OrthoDB" id="3437960at2759"/>
<keyword evidence="4 7" id="KW-0863">Zinc-finger</keyword>
<dbReference type="AlphaFoldDB" id="A0A9Q1FBP7"/>
<feature type="region of interest" description="Disordered" evidence="8">
    <location>
        <begin position="65"/>
        <end position="88"/>
    </location>
</feature>
<reference evidence="10" key="1">
    <citation type="journal article" date="2023" name="Science">
        <title>Genome structures resolve the early diversification of teleost fishes.</title>
        <authorList>
            <person name="Parey E."/>
            <person name="Louis A."/>
            <person name="Montfort J."/>
            <person name="Bouchez O."/>
            <person name="Roques C."/>
            <person name="Iampietro C."/>
            <person name="Lluch J."/>
            <person name="Castinel A."/>
            <person name="Donnadieu C."/>
            <person name="Desvignes T."/>
            <person name="Floi Bucao C."/>
            <person name="Jouanno E."/>
            <person name="Wen M."/>
            <person name="Mejri S."/>
            <person name="Dirks R."/>
            <person name="Jansen H."/>
            <person name="Henkel C."/>
            <person name="Chen W.J."/>
            <person name="Zahm M."/>
            <person name="Cabau C."/>
            <person name="Klopp C."/>
            <person name="Thompson A.W."/>
            <person name="Robinson-Rechavi M."/>
            <person name="Braasch I."/>
            <person name="Lecointre G."/>
            <person name="Bobe J."/>
            <person name="Postlethwait J.H."/>
            <person name="Berthelot C."/>
            <person name="Roest Crollius H."/>
            <person name="Guiguen Y."/>
        </authorList>
    </citation>
    <scope>NUCLEOTIDE SEQUENCE</scope>
    <source>
        <strain evidence="10">WJC10195</strain>
    </source>
</reference>
<comment type="subcellular location">
    <subcellularLocation>
        <location evidence="1">Nucleus</location>
    </subcellularLocation>
</comment>
<evidence type="ECO:0000256" key="4">
    <source>
        <dbReference type="ARBA" id="ARBA00022771"/>
    </source>
</evidence>
<keyword evidence="3" id="KW-0677">Repeat</keyword>
<keyword evidence="5" id="KW-0862">Zinc</keyword>
<evidence type="ECO:0000256" key="8">
    <source>
        <dbReference type="SAM" id="MobiDB-lite"/>
    </source>
</evidence>
<dbReference type="FunFam" id="3.30.160.60:FF:001670">
    <property type="entry name" value="Zinc finger protein 524"/>
    <property type="match status" value="1"/>
</dbReference>
<evidence type="ECO:0000256" key="6">
    <source>
        <dbReference type="ARBA" id="ARBA00023242"/>
    </source>
</evidence>
<organism evidence="10 11">
    <name type="scientific">Synaphobranchus kaupii</name>
    <name type="common">Kaup's arrowtooth eel</name>
    <dbReference type="NCBI Taxonomy" id="118154"/>
    <lineage>
        <taxon>Eukaryota</taxon>
        <taxon>Metazoa</taxon>
        <taxon>Chordata</taxon>
        <taxon>Craniata</taxon>
        <taxon>Vertebrata</taxon>
        <taxon>Euteleostomi</taxon>
        <taxon>Actinopterygii</taxon>
        <taxon>Neopterygii</taxon>
        <taxon>Teleostei</taxon>
        <taxon>Anguilliformes</taxon>
        <taxon>Synaphobranchidae</taxon>
        <taxon>Synaphobranchus</taxon>
    </lineage>
</organism>
<evidence type="ECO:0000259" key="9">
    <source>
        <dbReference type="PROSITE" id="PS50157"/>
    </source>
</evidence>
<feature type="compositionally biased region" description="Low complexity" evidence="8">
    <location>
        <begin position="242"/>
        <end position="254"/>
    </location>
</feature>
<dbReference type="Gene3D" id="3.30.160.60">
    <property type="entry name" value="Classic Zinc Finger"/>
    <property type="match status" value="4"/>
</dbReference>
<evidence type="ECO:0000256" key="7">
    <source>
        <dbReference type="PROSITE-ProRule" id="PRU00042"/>
    </source>
</evidence>
<dbReference type="GO" id="GO:0005634">
    <property type="term" value="C:nucleus"/>
    <property type="evidence" value="ECO:0007669"/>
    <property type="project" value="UniProtKB-SubCell"/>
</dbReference>
<dbReference type="GO" id="GO:0010468">
    <property type="term" value="P:regulation of gene expression"/>
    <property type="evidence" value="ECO:0007669"/>
    <property type="project" value="TreeGrafter"/>
</dbReference>
<feature type="region of interest" description="Disordered" evidence="8">
    <location>
        <begin position="184"/>
        <end position="220"/>
    </location>
</feature>
<evidence type="ECO:0000313" key="11">
    <source>
        <dbReference type="Proteomes" id="UP001152622"/>
    </source>
</evidence>
<feature type="compositionally biased region" description="Basic and acidic residues" evidence="8">
    <location>
        <begin position="1"/>
        <end position="17"/>
    </location>
</feature>
<dbReference type="FunFam" id="3.30.160.60:FF:000624">
    <property type="entry name" value="zinc finger protein 697"/>
    <property type="match status" value="1"/>
</dbReference>
<feature type="domain" description="C2H2-type" evidence="9">
    <location>
        <begin position="299"/>
        <end position="326"/>
    </location>
</feature>
<feature type="region of interest" description="Disordered" evidence="8">
    <location>
        <begin position="237"/>
        <end position="270"/>
    </location>
</feature>
<dbReference type="PROSITE" id="PS50157">
    <property type="entry name" value="ZINC_FINGER_C2H2_2"/>
    <property type="match status" value="4"/>
</dbReference>
<sequence length="428" mass="47669">MSRKAGRSDTRYRKGGFEEGIETTLLMEVDEIVQQEVDEEEEEDAQIPLRGGEATVRFDLLNWEASFSSSPAPPSPSTSPSEDPSLADLLLIDDQGIPYMLTPDGQKVLQVELPKPRKAFADRPRPKSKQTNLESSFPINPSVPALNPESCTLFASISGNDNHSAPISPSVSASSEKPNLDLSAKEIVPKLSPNRLLKSDPASDTKSSSSTETQIECAQSPIPASLSPVEILPHQLRHSLKASPSSASEPAPTSHISENQFFTDDPPYPTSGTPPPVTIFPTNHPKNLNLSPNCPRRILYCQFCPRAFYYLSDLERHSITHSQSKPHVCPLCSKAFKRSSHLERHKHIHTGQRNFICPICAKRFREAGELLRHQRVHTGEKPFQCPQCHMRFAERNTLRRHAKRKHQDQQEVDGQEDSVQADQEDSAE</sequence>
<proteinExistence type="predicted"/>
<feature type="region of interest" description="Disordered" evidence="8">
    <location>
        <begin position="399"/>
        <end position="428"/>
    </location>
</feature>